<gene>
    <name evidence="3" type="ORF">Rain11_1202</name>
</gene>
<evidence type="ECO:0000259" key="2">
    <source>
        <dbReference type="Pfam" id="PF23572"/>
    </source>
</evidence>
<dbReference type="InterPro" id="IPR055377">
    <property type="entry name" value="GH3_M"/>
</dbReference>
<keyword evidence="4" id="KW-1185">Reference proteome</keyword>
<dbReference type="EMBL" id="NKXO01000016">
    <property type="protein sequence ID" value="PKQ69747.1"/>
    <property type="molecule type" value="Genomic_DNA"/>
</dbReference>
<dbReference type="PANTHER" id="PTHR31901">
    <property type="entry name" value="GH3 DOMAIN-CONTAINING PROTEIN"/>
    <property type="match status" value="1"/>
</dbReference>
<feature type="domain" description="GH3 C-terminal" evidence="2">
    <location>
        <begin position="404"/>
        <end position="516"/>
    </location>
</feature>
<comment type="caution">
    <text evidence="3">The sequence shown here is derived from an EMBL/GenBank/DDBJ whole genome shotgun (WGS) entry which is preliminary data.</text>
</comment>
<evidence type="ECO:0000259" key="1">
    <source>
        <dbReference type="Pfam" id="PF23571"/>
    </source>
</evidence>
<evidence type="ECO:0000313" key="3">
    <source>
        <dbReference type="EMBL" id="PKQ69747.1"/>
    </source>
</evidence>
<dbReference type="GO" id="GO:0016881">
    <property type="term" value="F:acid-amino acid ligase activity"/>
    <property type="evidence" value="ECO:0007669"/>
    <property type="project" value="TreeGrafter"/>
</dbReference>
<name>A0A2N3IHG1_9BACT</name>
<accession>A0A2N3IHG1</accession>
<evidence type="ECO:0000313" key="4">
    <source>
        <dbReference type="Proteomes" id="UP000233387"/>
    </source>
</evidence>
<organism evidence="3 4">
    <name type="scientific">Raineya orbicola</name>
    <dbReference type="NCBI Taxonomy" id="2016530"/>
    <lineage>
        <taxon>Bacteria</taxon>
        <taxon>Pseudomonadati</taxon>
        <taxon>Bacteroidota</taxon>
        <taxon>Cytophagia</taxon>
        <taxon>Cytophagales</taxon>
        <taxon>Raineyaceae</taxon>
        <taxon>Raineya</taxon>
    </lineage>
</organism>
<reference evidence="3 4" key="1">
    <citation type="submission" date="2017-06" db="EMBL/GenBank/DDBJ databases">
        <title>Raineya orbicola gen. nov., sp. nov. a slightly thermophilic bacterium of the phylum Bacteroidetes and the description of Raineyaceae fam. nov.</title>
        <authorList>
            <person name="Albuquerque L."/>
            <person name="Polonia A.R.M."/>
            <person name="Barroso C."/>
            <person name="Froufe H.J.C."/>
            <person name="Lage O."/>
            <person name="Lobo-Da-Cunha A."/>
            <person name="Egas C."/>
            <person name="Da Costa M.S."/>
        </authorList>
    </citation>
    <scope>NUCLEOTIDE SEQUENCE [LARGE SCALE GENOMIC DNA]</scope>
    <source>
        <strain evidence="3 4">SPSPC-11</strain>
    </source>
</reference>
<dbReference type="GO" id="GO:0005737">
    <property type="term" value="C:cytoplasm"/>
    <property type="evidence" value="ECO:0007669"/>
    <property type="project" value="TreeGrafter"/>
</dbReference>
<dbReference type="InterPro" id="IPR055378">
    <property type="entry name" value="GH3_C"/>
</dbReference>
<feature type="domain" description="GH3 middle" evidence="1">
    <location>
        <begin position="319"/>
        <end position="388"/>
    </location>
</feature>
<sequence length="528" mass="60984">MQLLFQKLLLLSVFFPDFVFRMNGLVRLALPLIKKILHFPYRRIKHFMQNAAEVQERQFFYLINKAKSTEWGKKYDYASIRNIEQFTQRVPVSAYEEIAPYIMRMMKGEQNILWNSPIHWFAKSSGTTNARSKFIPVSRESLIKCHFQGGKDLIALYLENNPQTKFALGKGLGIGGTFQESIETKGVFYGDVSAVVTQQLPAWAQKLRVPSLEVAMLAKWEEKIERMAQETMHQNITSLLGVPTWMVVLLQRILEITGKKNIHEVWENLEVFFHGAVAFQPYRTLFNQIAPNLKYMEVYNASEGFFGLQDDMSRDDMLLMLDYGIFYEFVPIDEWDKPFPKTLTISEVEPDTNYAMVISTNGGLWRYRIGDTVKFTSLNPYRIKITGRTKHFINAFGEELMVENADIAIAKACEYTHATIVDFTACPIYIGDGSKGGHEWLIEFEQQPTDLNFFVEILDKTLREVNSDYDAKRYQDLALQKPVVHSLPTGTFYEWLKRKGRLGGQYKVPRLSNSREIVEDILKIVATA</sequence>
<dbReference type="InterPro" id="IPR004993">
    <property type="entry name" value="GH3"/>
</dbReference>
<dbReference type="Pfam" id="PF23571">
    <property type="entry name" value="GH3_M"/>
    <property type="match status" value="1"/>
</dbReference>
<dbReference type="PANTHER" id="PTHR31901:SF9">
    <property type="entry name" value="GH3 DOMAIN-CONTAINING PROTEIN"/>
    <property type="match status" value="1"/>
</dbReference>
<dbReference type="Pfam" id="PF03321">
    <property type="entry name" value="GH3"/>
    <property type="match status" value="1"/>
</dbReference>
<protein>
    <submittedName>
        <fullName evidence="3">GH3 auxin-responsive promoter</fullName>
    </submittedName>
</protein>
<dbReference type="AlphaFoldDB" id="A0A2N3IHG1"/>
<dbReference type="Pfam" id="PF23572">
    <property type="entry name" value="GH3_C"/>
    <property type="match status" value="1"/>
</dbReference>
<proteinExistence type="predicted"/>
<dbReference type="Proteomes" id="UP000233387">
    <property type="component" value="Unassembled WGS sequence"/>
</dbReference>